<protein>
    <submittedName>
        <fullName evidence="1">Uncharacterized protein</fullName>
    </submittedName>
</protein>
<dbReference type="AlphaFoldDB" id="Q01UZ1"/>
<sequence length="150" mass="16083">MARLRRLSYGNFSEADIWSKLGWTRAWSASGVIQMRKKRPCGRETVSSVSISDPPKGESSFKFVSSAEALPALADCAAVTIASWGFSDLTLRIRSSVAARRSVRVFCGEKIPATAPKPIWLLPARVTTPSFGAKVTSAPLSPPKGCQPSG</sequence>
<dbReference type="InParanoid" id="Q01UZ1"/>
<gene>
    <name evidence="1" type="ordered locus">Acid_5577</name>
</gene>
<dbReference type="STRING" id="234267.Acid_5577"/>
<dbReference type="KEGG" id="sus:Acid_5577"/>
<name>Q01UZ1_SOLUE</name>
<dbReference type="EMBL" id="CP000473">
    <property type="protein sequence ID" value="ABJ86524.1"/>
    <property type="molecule type" value="Genomic_DNA"/>
</dbReference>
<proteinExistence type="predicted"/>
<accession>Q01UZ1</accession>
<dbReference type="HOGENOM" id="CLU_1739328_0_0_0"/>
<evidence type="ECO:0000313" key="1">
    <source>
        <dbReference type="EMBL" id="ABJ86524.1"/>
    </source>
</evidence>
<reference evidence="1" key="1">
    <citation type="submission" date="2006-10" db="EMBL/GenBank/DDBJ databases">
        <title>Complete sequence of Solibacter usitatus Ellin6076.</title>
        <authorList>
            <consortium name="US DOE Joint Genome Institute"/>
            <person name="Copeland A."/>
            <person name="Lucas S."/>
            <person name="Lapidus A."/>
            <person name="Barry K."/>
            <person name="Detter J.C."/>
            <person name="Glavina del Rio T."/>
            <person name="Hammon N."/>
            <person name="Israni S."/>
            <person name="Dalin E."/>
            <person name="Tice H."/>
            <person name="Pitluck S."/>
            <person name="Thompson L.S."/>
            <person name="Brettin T."/>
            <person name="Bruce D."/>
            <person name="Han C."/>
            <person name="Tapia R."/>
            <person name="Gilna P."/>
            <person name="Schmutz J."/>
            <person name="Larimer F."/>
            <person name="Land M."/>
            <person name="Hauser L."/>
            <person name="Kyrpides N."/>
            <person name="Mikhailova N."/>
            <person name="Janssen P.H."/>
            <person name="Kuske C.R."/>
            <person name="Richardson P."/>
        </authorList>
    </citation>
    <scope>NUCLEOTIDE SEQUENCE</scope>
    <source>
        <strain evidence="1">Ellin6076</strain>
    </source>
</reference>
<organism evidence="1">
    <name type="scientific">Solibacter usitatus (strain Ellin6076)</name>
    <dbReference type="NCBI Taxonomy" id="234267"/>
    <lineage>
        <taxon>Bacteria</taxon>
        <taxon>Pseudomonadati</taxon>
        <taxon>Acidobacteriota</taxon>
        <taxon>Terriglobia</taxon>
        <taxon>Bryobacterales</taxon>
        <taxon>Solibacteraceae</taxon>
        <taxon>Candidatus Solibacter</taxon>
    </lineage>
</organism>